<feature type="non-terminal residue" evidence="1">
    <location>
        <position position="1"/>
    </location>
</feature>
<dbReference type="EMBL" id="BTRK01000001">
    <property type="protein sequence ID" value="GMR32814.1"/>
    <property type="molecule type" value="Genomic_DNA"/>
</dbReference>
<reference evidence="2" key="1">
    <citation type="submission" date="2022-10" db="EMBL/GenBank/DDBJ databases">
        <title>Genome assembly of Pristionchus species.</title>
        <authorList>
            <person name="Yoshida K."/>
            <person name="Sommer R.J."/>
        </authorList>
    </citation>
    <scope>NUCLEOTIDE SEQUENCE [LARGE SCALE GENOMIC DNA]</scope>
    <source>
        <strain evidence="2">RS5460</strain>
    </source>
</reference>
<evidence type="ECO:0008006" key="3">
    <source>
        <dbReference type="Google" id="ProtNLM"/>
    </source>
</evidence>
<protein>
    <recommendedName>
        <fullName evidence="3">K Homology domain-containing protein</fullName>
    </recommendedName>
</protein>
<dbReference type="AlphaFoldDB" id="A0AAN4Z3S5"/>
<sequence>KFQSPNYTPQKDSVAKEAKVSARIPYNIDLKNIGINCIREIGTDLGVQVVPFVDAEELCVTGVASAIVRFREIVTQKVHSLRVSERDEQKGSDLSDTFTENDLHQDVIRVPIASMAVFTPPILNQIHVDTGVAITMVDSQKDEDGVMKGRLILKGSRNQINSAIDLIEEQVGSFRLNGTRDEKSDNDTEDEYHDAVEHLPNILDKLSDANINEGCPDASIHEERVADPSNAETIRLIGAVATEKSYKKNATELKK</sequence>
<gene>
    <name evidence="1" type="ORF">PMAYCL1PPCAC_03009</name>
</gene>
<feature type="non-terminal residue" evidence="1">
    <location>
        <position position="255"/>
    </location>
</feature>
<evidence type="ECO:0000313" key="1">
    <source>
        <dbReference type="EMBL" id="GMR32814.1"/>
    </source>
</evidence>
<organism evidence="1 2">
    <name type="scientific">Pristionchus mayeri</name>
    <dbReference type="NCBI Taxonomy" id="1317129"/>
    <lineage>
        <taxon>Eukaryota</taxon>
        <taxon>Metazoa</taxon>
        <taxon>Ecdysozoa</taxon>
        <taxon>Nematoda</taxon>
        <taxon>Chromadorea</taxon>
        <taxon>Rhabditida</taxon>
        <taxon>Rhabditina</taxon>
        <taxon>Diplogasteromorpha</taxon>
        <taxon>Diplogasteroidea</taxon>
        <taxon>Neodiplogasteridae</taxon>
        <taxon>Pristionchus</taxon>
    </lineage>
</organism>
<comment type="caution">
    <text evidence="1">The sequence shown here is derived from an EMBL/GenBank/DDBJ whole genome shotgun (WGS) entry which is preliminary data.</text>
</comment>
<name>A0AAN4Z3S5_9BILA</name>
<keyword evidence="2" id="KW-1185">Reference proteome</keyword>
<accession>A0AAN4Z3S5</accession>
<evidence type="ECO:0000313" key="2">
    <source>
        <dbReference type="Proteomes" id="UP001328107"/>
    </source>
</evidence>
<proteinExistence type="predicted"/>
<dbReference type="Proteomes" id="UP001328107">
    <property type="component" value="Unassembled WGS sequence"/>
</dbReference>